<evidence type="ECO:0000256" key="5">
    <source>
        <dbReference type="ARBA" id="ARBA00023163"/>
    </source>
</evidence>
<gene>
    <name evidence="8" type="ORF">LCGC14_3044120</name>
</gene>
<dbReference type="GO" id="GO:0006351">
    <property type="term" value="P:DNA-templated transcription"/>
    <property type="evidence" value="ECO:0007669"/>
    <property type="project" value="InterPro"/>
</dbReference>
<proteinExistence type="predicted"/>
<dbReference type="GO" id="GO:0032549">
    <property type="term" value="F:ribonucleoside binding"/>
    <property type="evidence" value="ECO:0007669"/>
    <property type="project" value="InterPro"/>
</dbReference>
<evidence type="ECO:0000256" key="2">
    <source>
        <dbReference type="ARBA" id="ARBA00022478"/>
    </source>
</evidence>
<dbReference type="EMBL" id="LAZR01063966">
    <property type="protein sequence ID" value="KKK58470.1"/>
    <property type="molecule type" value="Genomic_DNA"/>
</dbReference>
<feature type="domain" description="RNA polymerase Rpb2" evidence="6">
    <location>
        <begin position="192"/>
        <end position="329"/>
    </location>
</feature>
<keyword evidence="4" id="KW-0548">Nucleotidyltransferase</keyword>
<evidence type="ECO:0000259" key="6">
    <source>
        <dbReference type="Pfam" id="PF04561"/>
    </source>
</evidence>
<evidence type="ECO:0000313" key="8">
    <source>
        <dbReference type="EMBL" id="KKK58470.1"/>
    </source>
</evidence>
<evidence type="ECO:0000256" key="1">
    <source>
        <dbReference type="ARBA" id="ARBA00012418"/>
    </source>
</evidence>
<feature type="domain" description="RNA polymerase beta subunit protrusion" evidence="7">
    <location>
        <begin position="18"/>
        <end position="181"/>
    </location>
</feature>
<dbReference type="GO" id="GO:0000428">
    <property type="term" value="C:DNA-directed RNA polymerase complex"/>
    <property type="evidence" value="ECO:0007669"/>
    <property type="project" value="UniProtKB-KW"/>
</dbReference>
<dbReference type="GO" id="GO:0003899">
    <property type="term" value="F:DNA-directed RNA polymerase activity"/>
    <property type="evidence" value="ECO:0007669"/>
    <property type="project" value="UniProtKB-EC"/>
</dbReference>
<dbReference type="InterPro" id="IPR015712">
    <property type="entry name" value="DNA-dir_RNA_pol_su2"/>
</dbReference>
<feature type="non-terminal residue" evidence="8">
    <location>
        <position position="329"/>
    </location>
</feature>
<dbReference type="Pfam" id="PF04563">
    <property type="entry name" value="RNA_pol_Rpb2_1"/>
    <property type="match status" value="1"/>
</dbReference>
<dbReference type="AlphaFoldDB" id="A0A0F8XC05"/>
<accession>A0A0F8XC05</accession>
<organism evidence="8">
    <name type="scientific">marine sediment metagenome</name>
    <dbReference type="NCBI Taxonomy" id="412755"/>
    <lineage>
        <taxon>unclassified sequences</taxon>
        <taxon>metagenomes</taxon>
        <taxon>ecological metagenomes</taxon>
    </lineage>
</organism>
<name>A0A0F8XC05_9ZZZZ</name>
<evidence type="ECO:0000256" key="3">
    <source>
        <dbReference type="ARBA" id="ARBA00022679"/>
    </source>
</evidence>
<dbReference type="Gene3D" id="3.90.1100.10">
    <property type="match status" value="1"/>
</dbReference>
<evidence type="ECO:0000259" key="7">
    <source>
        <dbReference type="Pfam" id="PF04563"/>
    </source>
</evidence>
<keyword evidence="2" id="KW-0240">DNA-directed RNA polymerase</keyword>
<keyword evidence="3" id="KW-0808">Transferase</keyword>
<keyword evidence="5" id="KW-0804">Transcription</keyword>
<dbReference type="InterPro" id="IPR007644">
    <property type="entry name" value="RNA_pol_bsu_protrusion"/>
</dbReference>
<reference evidence="8" key="1">
    <citation type="journal article" date="2015" name="Nature">
        <title>Complex archaea that bridge the gap between prokaryotes and eukaryotes.</title>
        <authorList>
            <person name="Spang A."/>
            <person name="Saw J.H."/>
            <person name="Jorgensen S.L."/>
            <person name="Zaremba-Niedzwiedzka K."/>
            <person name="Martijn J."/>
            <person name="Lind A.E."/>
            <person name="van Eijk R."/>
            <person name="Schleper C."/>
            <person name="Guy L."/>
            <person name="Ettema T.J."/>
        </authorList>
    </citation>
    <scope>NUCLEOTIDE SEQUENCE</scope>
</reference>
<evidence type="ECO:0000256" key="4">
    <source>
        <dbReference type="ARBA" id="ARBA00022695"/>
    </source>
</evidence>
<comment type="caution">
    <text evidence="8">The sequence shown here is derived from an EMBL/GenBank/DDBJ whole genome shotgun (WGS) entry which is preliminary data.</text>
</comment>
<dbReference type="Pfam" id="PF04561">
    <property type="entry name" value="RNA_pol_Rpb2_2"/>
    <property type="match status" value="1"/>
</dbReference>
<dbReference type="SUPFAM" id="SSF64484">
    <property type="entry name" value="beta and beta-prime subunits of DNA dependent RNA-polymerase"/>
    <property type="match status" value="1"/>
</dbReference>
<dbReference type="EC" id="2.7.7.6" evidence="1"/>
<dbReference type="InterPro" id="IPR007642">
    <property type="entry name" value="RNA_pol_Rpb2_2"/>
</dbReference>
<dbReference type="PANTHER" id="PTHR20856">
    <property type="entry name" value="DNA-DIRECTED RNA POLYMERASE I SUBUNIT 2"/>
    <property type="match status" value="1"/>
</dbReference>
<protein>
    <recommendedName>
        <fullName evidence="1">DNA-directed RNA polymerase</fullName>
        <ecNumber evidence="1">2.7.7.6</ecNumber>
    </recommendedName>
</protein>
<dbReference type="GO" id="GO:0003677">
    <property type="term" value="F:DNA binding"/>
    <property type="evidence" value="ECO:0007669"/>
    <property type="project" value="InterPro"/>
</dbReference>
<sequence length="329" mass="37706">MKNNKHLIVKKYLEEHSLVESNIISFNNFIEKRMQEIVDEISKSINNEDFEINLGKINVGKPRIIEADGSSSLVTPAEAKLRNLTYAAPVTLEITVKKDDQIDSEVVEIGKIPIMVKSKACNNYEMSREELIKSYYDPLDPGGYFIIKGNERVMVMTEDLAENQPFIETNSKGELTMKLFSLRGTYRIPVTIAESKEGIFDVSFSKFKDIPAIVILKALGMIKESDIQKYIGKETDSVFVNLYEFVNLATKEDAMMYISEKTNLQGTKKEILDRVKQRIDSYLFPHIGQKKEDRIKKAVTLCKLIKQYLIAKENPTLRTDKDHYANKRV</sequence>